<keyword evidence="1" id="KW-0812">Transmembrane</keyword>
<dbReference type="EMBL" id="JABFRW010000006">
    <property type="protein sequence ID" value="NOT32625.1"/>
    <property type="molecule type" value="Genomic_DNA"/>
</dbReference>
<dbReference type="InterPro" id="IPR012902">
    <property type="entry name" value="N_methyl_site"/>
</dbReference>
<dbReference type="InterPro" id="IPR045584">
    <property type="entry name" value="Pilin-like"/>
</dbReference>
<sequence length="165" mass="17700">MRSAQRSGFTLVEVVVVMALAGVVTMGLVTFYLYSQSTWIDASTQALTQRDATGALEAIGATVWSGNNATVLPAAGDSTNSDLFVYDAGGTLLGRYYWDPADSLIHWGDDVTADRGPLVPSRAERFTVSLEDSLGLVHIDSLRLRSSMGQPVSLSSTFGMYNRTP</sequence>
<accession>A0A849SL32</accession>
<dbReference type="Proteomes" id="UP000580839">
    <property type="component" value="Unassembled WGS sequence"/>
</dbReference>
<evidence type="ECO:0000313" key="3">
    <source>
        <dbReference type="Proteomes" id="UP000580839"/>
    </source>
</evidence>
<feature type="transmembrane region" description="Helical" evidence="1">
    <location>
        <begin position="12"/>
        <end position="34"/>
    </location>
</feature>
<dbReference type="NCBIfam" id="TIGR02532">
    <property type="entry name" value="IV_pilin_GFxxxE"/>
    <property type="match status" value="1"/>
</dbReference>
<proteinExistence type="predicted"/>
<comment type="caution">
    <text evidence="2">The sequence shown here is derived from an EMBL/GenBank/DDBJ whole genome shotgun (WGS) entry which is preliminary data.</text>
</comment>
<evidence type="ECO:0000313" key="2">
    <source>
        <dbReference type="EMBL" id="NOT32625.1"/>
    </source>
</evidence>
<dbReference type="PROSITE" id="PS00409">
    <property type="entry name" value="PROKAR_NTER_METHYL"/>
    <property type="match status" value="1"/>
</dbReference>
<dbReference type="AlphaFoldDB" id="A0A849SL32"/>
<protein>
    <submittedName>
        <fullName evidence="2">Type II secretion system protein</fullName>
    </submittedName>
</protein>
<evidence type="ECO:0000256" key="1">
    <source>
        <dbReference type="SAM" id="Phobius"/>
    </source>
</evidence>
<dbReference type="SUPFAM" id="SSF54523">
    <property type="entry name" value="Pili subunits"/>
    <property type="match status" value="1"/>
</dbReference>
<gene>
    <name evidence="2" type="ORF">HOP12_00470</name>
</gene>
<dbReference type="Pfam" id="PF07963">
    <property type="entry name" value="N_methyl"/>
    <property type="match status" value="1"/>
</dbReference>
<organism evidence="2 3">
    <name type="scientific">Eiseniibacteriota bacterium</name>
    <dbReference type="NCBI Taxonomy" id="2212470"/>
    <lineage>
        <taxon>Bacteria</taxon>
        <taxon>Candidatus Eiseniibacteriota</taxon>
    </lineage>
</organism>
<keyword evidence="1" id="KW-0472">Membrane</keyword>
<reference evidence="2 3" key="1">
    <citation type="submission" date="2020-04" db="EMBL/GenBank/DDBJ databases">
        <title>Metagenomic profiling of ammonia- and methane-oxidizing microorganisms in a Dutch drinking water treatment plant.</title>
        <authorList>
            <person name="Poghosyan L."/>
            <person name="Leucker S."/>
        </authorList>
    </citation>
    <scope>NUCLEOTIDE SEQUENCE [LARGE SCALE GENOMIC DNA]</scope>
    <source>
        <strain evidence="2">S-RSF-IL-03</strain>
    </source>
</reference>
<keyword evidence="1" id="KW-1133">Transmembrane helix</keyword>
<name>A0A849SL32_UNCEI</name>